<proteinExistence type="predicted"/>
<comment type="caution">
    <text evidence="1">The sequence shown here is derived from an EMBL/GenBank/DDBJ whole genome shotgun (WGS) entry which is preliminary data.</text>
</comment>
<reference evidence="1 2" key="1">
    <citation type="submission" date="2017-05" db="EMBL/GenBank/DDBJ databases">
        <title>Draft genome sequence of Elsinoe australis.</title>
        <authorList>
            <person name="Cheng Q."/>
        </authorList>
    </citation>
    <scope>NUCLEOTIDE SEQUENCE [LARGE SCALE GENOMIC DNA]</scope>
    <source>
        <strain evidence="1 2">NL1</strain>
    </source>
</reference>
<evidence type="ECO:0000313" key="2">
    <source>
        <dbReference type="Proteomes" id="UP000243723"/>
    </source>
</evidence>
<keyword evidence="2" id="KW-1185">Reference proteome</keyword>
<organism evidence="1 2">
    <name type="scientific">Elsinoe australis</name>
    <dbReference type="NCBI Taxonomy" id="40998"/>
    <lineage>
        <taxon>Eukaryota</taxon>
        <taxon>Fungi</taxon>
        <taxon>Dikarya</taxon>
        <taxon>Ascomycota</taxon>
        <taxon>Pezizomycotina</taxon>
        <taxon>Dothideomycetes</taxon>
        <taxon>Dothideomycetidae</taxon>
        <taxon>Myriangiales</taxon>
        <taxon>Elsinoaceae</taxon>
        <taxon>Elsinoe</taxon>
    </lineage>
</organism>
<dbReference type="AlphaFoldDB" id="A0A2P7YWJ7"/>
<sequence>MEDVFATLAAAKDGAKLMVRIGYIGYGFLGAFEDPENLEQGNEELYMNVTWYMWGDQYKSGKTTIDYIREQLEENWEILGVKEITEEVESLKEPGKMIKQYGERIDLRRKLIRDKVVHSEPNFYSFKVPPHEAREVGGIYGHPDA</sequence>
<gene>
    <name evidence="1" type="ORF">B9Z65_18</name>
</gene>
<protein>
    <submittedName>
        <fullName evidence="1">Uncharacterized protein</fullName>
    </submittedName>
</protein>
<name>A0A2P7YWJ7_9PEZI</name>
<dbReference type="Proteomes" id="UP000243723">
    <property type="component" value="Unassembled WGS sequence"/>
</dbReference>
<accession>A0A2P7YWJ7</accession>
<dbReference type="EMBL" id="NHZQ01000358">
    <property type="protein sequence ID" value="PSK40314.1"/>
    <property type="molecule type" value="Genomic_DNA"/>
</dbReference>
<evidence type="ECO:0000313" key="1">
    <source>
        <dbReference type="EMBL" id="PSK40314.1"/>
    </source>
</evidence>